<dbReference type="EMBL" id="JBFBLL010000004">
    <property type="protein sequence ID" value="MEV8158161.1"/>
    <property type="molecule type" value="Genomic_DNA"/>
</dbReference>
<keyword evidence="3" id="KW-0808">Transferase</keyword>
<feature type="transmembrane region" description="Helical" evidence="1">
    <location>
        <begin position="277"/>
        <end position="296"/>
    </location>
</feature>
<dbReference type="Proteomes" id="UP001553031">
    <property type="component" value="Unassembled WGS sequence"/>
</dbReference>
<keyword evidence="4" id="KW-1185">Reference proteome</keyword>
<protein>
    <submittedName>
        <fullName evidence="3">Acyltransferase</fullName>
        <ecNumber evidence="3">2.3.-.-</ecNumber>
    </submittedName>
</protein>
<keyword evidence="3" id="KW-0012">Acyltransferase</keyword>
<evidence type="ECO:0000259" key="2">
    <source>
        <dbReference type="Pfam" id="PF01757"/>
    </source>
</evidence>
<gene>
    <name evidence="3" type="ORF">AB0O96_08145</name>
</gene>
<feature type="transmembrane region" description="Helical" evidence="1">
    <location>
        <begin position="226"/>
        <end position="245"/>
    </location>
</feature>
<feature type="transmembrane region" description="Helical" evidence="1">
    <location>
        <begin position="308"/>
        <end position="331"/>
    </location>
</feature>
<dbReference type="RefSeq" id="WP_363784785.1">
    <property type="nucleotide sequence ID" value="NZ_JBFBLL010000004.1"/>
</dbReference>
<feature type="transmembrane region" description="Helical" evidence="1">
    <location>
        <begin position="42"/>
        <end position="62"/>
    </location>
</feature>
<name>A0ABV3KCN8_9MICC</name>
<dbReference type="PANTHER" id="PTHR23028:SF53">
    <property type="entry name" value="ACYL_TRANSF_3 DOMAIN-CONTAINING PROTEIN"/>
    <property type="match status" value="1"/>
</dbReference>
<evidence type="ECO:0000313" key="3">
    <source>
        <dbReference type="EMBL" id="MEV8158161.1"/>
    </source>
</evidence>
<feature type="domain" description="Acyltransferase 3" evidence="2">
    <location>
        <begin position="38"/>
        <end position="348"/>
    </location>
</feature>
<dbReference type="InterPro" id="IPR002656">
    <property type="entry name" value="Acyl_transf_3_dom"/>
</dbReference>
<organism evidence="3 4">
    <name type="scientific">Kocuria salsicia</name>
    <dbReference type="NCBI Taxonomy" id="664639"/>
    <lineage>
        <taxon>Bacteria</taxon>
        <taxon>Bacillati</taxon>
        <taxon>Actinomycetota</taxon>
        <taxon>Actinomycetes</taxon>
        <taxon>Micrococcales</taxon>
        <taxon>Micrococcaceae</taxon>
        <taxon>Kocuria</taxon>
    </lineage>
</organism>
<evidence type="ECO:0000313" key="4">
    <source>
        <dbReference type="Proteomes" id="UP001553031"/>
    </source>
</evidence>
<feature type="transmembrane region" description="Helical" evidence="1">
    <location>
        <begin position="201"/>
        <end position="220"/>
    </location>
</feature>
<accession>A0ABV3KCN8</accession>
<dbReference type="PANTHER" id="PTHR23028">
    <property type="entry name" value="ACETYLTRANSFERASE"/>
    <property type="match status" value="1"/>
</dbReference>
<evidence type="ECO:0000256" key="1">
    <source>
        <dbReference type="SAM" id="Phobius"/>
    </source>
</evidence>
<keyword evidence="1" id="KW-0812">Transmembrane</keyword>
<comment type="caution">
    <text evidence="3">The sequence shown here is derived from an EMBL/GenBank/DDBJ whole genome shotgun (WGS) entry which is preliminary data.</text>
</comment>
<feature type="transmembrane region" description="Helical" evidence="1">
    <location>
        <begin position="252"/>
        <end position="271"/>
    </location>
</feature>
<proteinExistence type="predicted"/>
<dbReference type="EC" id="2.3.-.-" evidence="3"/>
<keyword evidence="1" id="KW-0472">Membrane</keyword>
<feature type="transmembrane region" description="Helical" evidence="1">
    <location>
        <begin position="173"/>
        <end position="194"/>
    </location>
</feature>
<keyword evidence="1" id="KW-1133">Transmembrane helix</keyword>
<dbReference type="Pfam" id="PF01757">
    <property type="entry name" value="Acyl_transf_3"/>
    <property type="match status" value="1"/>
</dbReference>
<feature type="transmembrane region" description="Helical" evidence="1">
    <location>
        <begin position="103"/>
        <end position="122"/>
    </location>
</feature>
<dbReference type="GO" id="GO:0016746">
    <property type="term" value="F:acyltransferase activity"/>
    <property type="evidence" value="ECO:0007669"/>
    <property type="project" value="UniProtKB-KW"/>
</dbReference>
<sequence length="425" mass="45591">MAPHPPTRRLRSVRTIASPGTHLPPRRVLGDRLGTHDNALNFIRLTLAALVVVGHGAVLGGFEQQRWHDLSGMAVNGFFAISGFLIAGSRVRTSFLSFLWRRALRLYPAFWVALLTTAFLVAPLTARLSGESWIAGRAVDYVLHNASLSIHQWGIEHLLLGVPYPGVWNGSLWTLWFEGVAYLAAGLVLSVGIVRRRPLPWLAGVLMVVLVLAVLAHGPLDVTTSRYLNGLRLAGFFLAGMILWAARSSVPLSAWLGVPALGLALVASRWEVPYGDIVSALPLAYALLWLGAVLPVRLCSRTDRSYGTYIYVFPLQQLLVVLGVHTTLGYWGVLPALSPSRTAACVAFMDARGEAGHAVEVPDPLSVRSRARRPRGVVVATRRAPFLTAGARACPVGDDVAACAGCSGSGSPGRAAASRSAARRC</sequence>
<feature type="transmembrane region" description="Helical" evidence="1">
    <location>
        <begin position="74"/>
        <end position="91"/>
    </location>
</feature>
<reference evidence="3 4" key="1">
    <citation type="submission" date="2024-06" db="EMBL/GenBank/DDBJ databases">
        <title>The Natural Products Discovery Center: Release of the First 8490 Sequenced Strains for Exploring Actinobacteria Biosynthetic Diversity.</title>
        <authorList>
            <person name="Kalkreuter E."/>
            <person name="Kautsar S.A."/>
            <person name="Yang D."/>
            <person name="Bader C.D."/>
            <person name="Teijaro C.N."/>
            <person name="Fluegel L."/>
            <person name="Davis C.M."/>
            <person name="Simpson J.R."/>
            <person name="Lauterbach L."/>
            <person name="Steele A.D."/>
            <person name="Gui C."/>
            <person name="Meng S."/>
            <person name="Li G."/>
            <person name="Viehrig K."/>
            <person name="Ye F."/>
            <person name="Su P."/>
            <person name="Kiefer A.F."/>
            <person name="Nichols A."/>
            <person name="Cepeda A.J."/>
            <person name="Yan W."/>
            <person name="Fan B."/>
            <person name="Jiang Y."/>
            <person name="Adhikari A."/>
            <person name="Zheng C.-J."/>
            <person name="Schuster L."/>
            <person name="Cowan T.M."/>
            <person name="Smanski M.J."/>
            <person name="Chevrette M.G."/>
            <person name="De Carvalho L.P.S."/>
            <person name="Shen B."/>
        </authorList>
    </citation>
    <scope>NUCLEOTIDE SEQUENCE [LARGE SCALE GENOMIC DNA]</scope>
    <source>
        <strain evidence="3 4">NPDC079179</strain>
    </source>
</reference>
<dbReference type="InterPro" id="IPR050879">
    <property type="entry name" value="Acyltransferase_3"/>
</dbReference>